<gene>
    <name evidence="1" type="ORF">Pan181_03050</name>
</gene>
<sequence>MSLDPKNYRTWKSLGEHPVFGPLKTNIESWSHDASQYGDLSNYRGFLPEWYVHLDPAPPVTVQIATAERDLQNLASVCCGIERAFGDICYELVVCDDFTVFVWVRHTMFGIELYPGLFGEATLLRMFVDHPKVDCAEFDFTNVSNVVETLTELLRQA</sequence>
<protein>
    <submittedName>
        <fullName evidence="1">Uncharacterized protein</fullName>
    </submittedName>
</protein>
<evidence type="ECO:0000313" key="1">
    <source>
        <dbReference type="EMBL" id="QDU54125.1"/>
    </source>
</evidence>
<evidence type="ECO:0000313" key="2">
    <source>
        <dbReference type="Proteomes" id="UP000315750"/>
    </source>
</evidence>
<dbReference type="KEGG" id="amuc:Pan181_03050"/>
<dbReference type="EMBL" id="CP036278">
    <property type="protein sequence ID" value="QDU54125.1"/>
    <property type="molecule type" value="Genomic_DNA"/>
</dbReference>
<name>A0A518AHF7_9BACT</name>
<reference evidence="1 2" key="1">
    <citation type="submission" date="2019-02" db="EMBL/GenBank/DDBJ databases">
        <title>Deep-cultivation of Planctomycetes and their phenomic and genomic characterization uncovers novel biology.</title>
        <authorList>
            <person name="Wiegand S."/>
            <person name="Jogler M."/>
            <person name="Boedeker C."/>
            <person name="Pinto D."/>
            <person name="Vollmers J."/>
            <person name="Rivas-Marin E."/>
            <person name="Kohn T."/>
            <person name="Peeters S.H."/>
            <person name="Heuer A."/>
            <person name="Rast P."/>
            <person name="Oberbeckmann S."/>
            <person name="Bunk B."/>
            <person name="Jeske O."/>
            <person name="Meyerdierks A."/>
            <person name="Storesund J.E."/>
            <person name="Kallscheuer N."/>
            <person name="Luecker S."/>
            <person name="Lage O.M."/>
            <person name="Pohl T."/>
            <person name="Merkel B.J."/>
            <person name="Hornburger P."/>
            <person name="Mueller R.-W."/>
            <person name="Bruemmer F."/>
            <person name="Labrenz M."/>
            <person name="Spormann A.M."/>
            <person name="Op den Camp H."/>
            <person name="Overmann J."/>
            <person name="Amann R."/>
            <person name="Jetten M.S.M."/>
            <person name="Mascher T."/>
            <person name="Medema M.H."/>
            <person name="Devos D.P."/>
            <person name="Kaster A.-K."/>
            <person name="Ovreas L."/>
            <person name="Rohde M."/>
            <person name="Galperin M.Y."/>
            <person name="Jogler C."/>
        </authorList>
    </citation>
    <scope>NUCLEOTIDE SEQUENCE [LARGE SCALE GENOMIC DNA]</scope>
    <source>
        <strain evidence="1 2">Pan181</strain>
    </source>
</reference>
<accession>A0A518AHF7</accession>
<dbReference type="Proteomes" id="UP000315750">
    <property type="component" value="Chromosome"/>
</dbReference>
<dbReference type="RefSeq" id="WP_145245144.1">
    <property type="nucleotide sequence ID" value="NZ_CP036278.1"/>
</dbReference>
<dbReference type="AlphaFoldDB" id="A0A518AHF7"/>
<keyword evidence="2" id="KW-1185">Reference proteome</keyword>
<proteinExistence type="predicted"/>
<organism evidence="1 2">
    <name type="scientific">Aeoliella mucimassa</name>
    <dbReference type="NCBI Taxonomy" id="2527972"/>
    <lineage>
        <taxon>Bacteria</taxon>
        <taxon>Pseudomonadati</taxon>
        <taxon>Planctomycetota</taxon>
        <taxon>Planctomycetia</taxon>
        <taxon>Pirellulales</taxon>
        <taxon>Lacipirellulaceae</taxon>
        <taxon>Aeoliella</taxon>
    </lineage>
</organism>